<organism evidence="5 6">
    <name type="scientific">Brachybacterium huguangmaarense</name>
    <dbReference type="NCBI Taxonomy" id="1652028"/>
    <lineage>
        <taxon>Bacteria</taxon>
        <taxon>Bacillati</taxon>
        <taxon>Actinomycetota</taxon>
        <taxon>Actinomycetes</taxon>
        <taxon>Micrococcales</taxon>
        <taxon>Dermabacteraceae</taxon>
        <taxon>Brachybacterium</taxon>
    </lineage>
</organism>
<feature type="signal peptide" evidence="3">
    <location>
        <begin position="1"/>
        <end position="26"/>
    </location>
</feature>
<evidence type="ECO:0000259" key="4">
    <source>
        <dbReference type="SMART" id="SM00062"/>
    </source>
</evidence>
<feature type="chain" id="PRO_5047351466" evidence="3">
    <location>
        <begin position="27"/>
        <end position="334"/>
    </location>
</feature>
<feature type="domain" description="Solute-binding protein family 3/N-terminal" evidence="4">
    <location>
        <begin position="88"/>
        <end position="320"/>
    </location>
</feature>
<feature type="compositionally biased region" description="Gly residues" evidence="2">
    <location>
        <begin position="44"/>
        <end position="58"/>
    </location>
</feature>
<dbReference type="Pfam" id="PF00497">
    <property type="entry name" value="SBP_bac_3"/>
    <property type="match status" value="1"/>
</dbReference>
<dbReference type="InterPro" id="IPR001638">
    <property type="entry name" value="Solute-binding_3/MltF_N"/>
</dbReference>
<dbReference type="SUPFAM" id="SSF53850">
    <property type="entry name" value="Periplasmic binding protein-like II"/>
    <property type="match status" value="1"/>
</dbReference>
<dbReference type="PANTHER" id="PTHR35936">
    <property type="entry name" value="MEMBRANE-BOUND LYTIC MUREIN TRANSGLYCOSYLASE F"/>
    <property type="match status" value="1"/>
</dbReference>
<dbReference type="RefSeq" id="WP_263594681.1">
    <property type="nucleotide sequence ID" value="NZ_CP107020.1"/>
</dbReference>
<name>A0ABY6G2Y3_9MICO</name>
<dbReference type="CDD" id="cd01004">
    <property type="entry name" value="PBP2_MidA_like"/>
    <property type="match status" value="1"/>
</dbReference>
<keyword evidence="1 3" id="KW-0732">Signal</keyword>
<feature type="region of interest" description="Disordered" evidence="2">
    <location>
        <begin position="36"/>
        <end position="65"/>
    </location>
</feature>
<evidence type="ECO:0000313" key="5">
    <source>
        <dbReference type="EMBL" id="UYG17472.1"/>
    </source>
</evidence>
<evidence type="ECO:0000256" key="1">
    <source>
        <dbReference type="ARBA" id="ARBA00022729"/>
    </source>
</evidence>
<dbReference type="SMART" id="SM00062">
    <property type="entry name" value="PBPb"/>
    <property type="match status" value="1"/>
</dbReference>
<protein>
    <submittedName>
        <fullName evidence="5">ABC transporter substrate-binding protein</fullName>
    </submittedName>
</protein>
<dbReference type="Proteomes" id="UP001164305">
    <property type="component" value="Chromosome"/>
</dbReference>
<reference evidence="5" key="1">
    <citation type="submission" date="2022-10" db="EMBL/GenBank/DDBJ databases">
        <title>Whole-Genome Sequencing of Brachybacterium huguangmaarense BRM-3, Isolated from Betula schmidtii.</title>
        <authorList>
            <person name="Haam D."/>
        </authorList>
    </citation>
    <scope>NUCLEOTIDE SEQUENCE</scope>
    <source>
        <strain evidence="5">BRM-3</strain>
    </source>
</reference>
<evidence type="ECO:0000313" key="6">
    <source>
        <dbReference type="Proteomes" id="UP001164305"/>
    </source>
</evidence>
<evidence type="ECO:0000256" key="2">
    <source>
        <dbReference type="SAM" id="MobiDB-lite"/>
    </source>
</evidence>
<dbReference type="Gene3D" id="3.40.190.10">
    <property type="entry name" value="Periplasmic binding protein-like II"/>
    <property type="match status" value="2"/>
</dbReference>
<accession>A0ABY6G2Y3</accession>
<gene>
    <name evidence="5" type="ORF">BRM3_03320</name>
</gene>
<proteinExistence type="predicted"/>
<dbReference type="PROSITE" id="PS51257">
    <property type="entry name" value="PROKAR_LIPOPROTEIN"/>
    <property type="match status" value="1"/>
</dbReference>
<keyword evidence="6" id="KW-1185">Reference proteome</keyword>
<evidence type="ECO:0000256" key="3">
    <source>
        <dbReference type="SAM" id="SignalP"/>
    </source>
</evidence>
<dbReference type="EMBL" id="CP107020">
    <property type="protein sequence ID" value="UYG17472.1"/>
    <property type="molecule type" value="Genomic_DNA"/>
</dbReference>
<sequence length="334" mass="34791">MIARPLRPTRRAVAAVGLLAPLAALAACADPASSTTTTARAASDGGGSDGGGIDGGGIDTSANLDRIRTTKDETVAAKLPAEIADRGSLIVGTGTGGAPPLVFLADDNKTTVGTEPDLAQLVADKLGLELDLRYTSWDDWPLKLGAGECDAVHFNVGITPERLEKFDFAPYRSAFIAFLVPADSGLDLTDHTAISGLTVAVAAGTTQERVLTDWNAELTAAGKKPAEVKHYSQEADVLLALGSGRVDAYLEQSPTAAYTASQRDDFVVAGRFSEGWPDETLIAATLPRGSGLVDAYAAAIEAVITDGTYAQVLDRWGLADEALTESRPHTKENP</sequence>